<dbReference type="Proteomes" id="UP000475545">
    <property type="component" value="Unassembled WGS sequence"/>
</dbReference>
<comment type="caution">
    <text evidence="4">The sequence shown here is derived from an EMBL/GenBank/DDBJ whole genome shotgun (WGS) entry which is preliminary data.</text>
</comment>
<evidence type="ECO:0000313" key="4">
    <source>
        <dbReference type="EMBL" id="MXP22460.1"/>
    </source>
</evidence>
<dbReference type="GO" id="GO:0016787">
    <property type="term" value="F:hydrolase activity"/>
    <property type="evidence" value="ECO:0007669"/>
    <property type="project" value="UniProtKB-KW"/>
</dbReference>
<feature type="region of interest" description="Disordered" evidence="2">
    <location>
        <begin position="1"/>
        <end position="25"/>
    </location>
</feature>
<dbReference type="PANTHER" id="PTHR43329">
    <property type="entry name" value="EPOXIDE HYDROLASE"/>
    <property type="match status" value="1"/>
</dbReference>
<dbReference type="InterPro" id="IPR000639">
    <property type="entry name" value="Epox_hydrolase-like"/>
</dbReference>
<dbReference type="AlphaFoldDB" id="A0A6L7GRF0"/>
<evidence type="ECO:0000259" key="3">
    <source>
        <dbReference type="Pfam" id="PF00561"/>
    </source>
</evidence>
<dbReference type="InterPro" id="IPR029058">
    <property type="entry name" value="AB_hydrolase_fold"/>
</dbReference>
<keyword evidence="5" id="KW-1185">Reference proteome</keyword>
<dbReference type="EMBL" id="WMBR01000003">
    <property type="protein sequence ID" value="MXP22460.1"/>
    <property type="molecule type" value="Genomic_DNA"/>
</dbReference>
<dbReference type="Pfam" id="PF00561">
    <property type="entry name" value="Abhydrolase_1"/>
    <property type="match status" value="1"/>
</dbReference>
<accession>A0A6L7GRF0</accession>
<evidence type="ECO:0000256" key="1">
    <source>
        <dbReference type="ARBA" id="ARBA00022801"/>
    </source>
</evidence>
<evidence type="ECO:0000313" key="5">
    <source>
        <dbReference type="Proteomes" id="UP000475545"/>
    </source>
</evidence>
<protein>
    <submittedName>
        <fullName evidence="4">Alpha/beta fold hydrolase</fullName>
    </submittedName>
</protein>
<keyword evidence="1 4" id="KW-0378">Hydrolase</keyword>
<dbReference type="PRINTS" id="PR00412">
    <property type="entry name" value="EPOXHYDRLASE"/>
</dbReference>
<feature type="domain" description="AB hydrolase-1" evidence="3">
    <location>
        <begin position="56"/>
        <end position="208"/>
    </location>
</feature>
<organism evidence="4 5">
    <name type="scientific">Gordonia mangrovi</name>
    <dbReference type="NCBI Taxonomy" id="2665643"/>
    <lineage>
        <taxon>Bacteria</taxon>
        <taxon>Bacillati</taxon>
        <taxon>Actinomycetota</taxon>
        <taxon>Actinomycetes</taxon>
        <taxon>Mycobacteriales</taxon>
        <taxon>Gordoniaceae</taxon>
        <taxon>Gordonia</taxon>
    </lineage>
</organism>
<reference evidence="4 5" key="1">
    <citation type="submission" date="2019-11" db="EMBL/GenBank/DDBJ databases">
        <title>Gordonia sp. nov., a novel actinobacterium isolated from mangrove soil in Hainan.</title>
        <authorList>
            <person name="Huang X."/>
            <person name="Xie Y."/>
            <person name="Chu X."/>
            <person name="Xiao K."/>
        </authorList>
    </citation>
    <scope>NUCLEOTIDE SEQUENCE [LARGE SCALE GENOMIC DNA]</scope>
    <source>
        <strain evidence="4 5">HNM0687</strain>
    </source>
</reference>
<evidence type="ECO:0000256" key="2">
    <source>
        <dbReference type="SAM" id="MobiDB-lite"/>
    </source>
</evidence>
<sequence length="303" mass="32832">MVGGAPSADRRNRVCRARPGPVDVAYPEPVDTQQRAVQVGEHTFDTRISGPEDGKWVLLLHGFPVNGSCYDTVVPRLHESGLRTIVFDQRGYSPGARPDGVDAYRLELLVDDAIGLLDALGVQYSMLVGHDWGGIVAWHLAGKHPDRFTGLVAASTGHPSAMRDALESSDQRERSLYIKDFVADDAEEKLLADDGAVLRAAGVTAEELLPLTEPGALTGPLNWYRANFTGDIATKLACPPVEIPTTMVWGDADDSLGREQAQLSGRYAYSDFRFCELPGVDHWIPQHAGAALASEIALRSTVF</sequence>
<name>A0A6L7GRF0_9ACTN</name>
<dbReference type="Gene3D" id="3.40.50.1820">
    <property type="entry name" value="alpha/beta hydrolase"/>
    <property type="match status" value="1"/>
</dbReference>
<dbReference type="SUPFAM" id="SSF53474">
    <property type="entry name" value="alpha/beta-Hydrolases"/>
    <property type="match status" value="1"/>
</dbReference>
<proteinExistence type="predicted"/>
<dbReference type="InterPro" id="IPR000073">
    <property type="entry name" value="AB_hydrolase_1"/>
</dbReference>
<gene>
    <name evidence="4" type="ORF">GIY30_14030</name>
</gene>